<dbReference type="Proteomes" id="UP000886891">
    <property type="component" value="Unassembled WGS sequence"/>
</dbReference>
<gene>
    <name evidence="2" type="ORF">IAB14_04330</name>
</gene>
<dbReference type="Pfam" id="PF19543">
    <property type="entry name" value="GH123_N"/>
    <property type="match status" value="2"/>
</dbReference>
<feature type="domain" description="Glycoside hydrolase 123-like N-terminal" evidence="1">
    <location>
        <begin position="68"/>
        <end position="481"/>
    </location>
</feature>
<protein>
    <recommendedName>
        <fullName evidence="1">Glycoside hydrolase 123-like N-terminal domain-containing protein</fullName>
    </recommendedName>
</protein>
<proteinExistence type="predicted"/>
<dbReference type="AlphaFoldDB" id="A0A9D1SY44"/>
<organism evidence="2 3">
    <name type="scientific">Candidatus Stercoripulliclostridium merdipullorum</name>
    <dbReference type="NCBI Taxonomy" id="2840952"/>
    <lineage>
        <taxon>Bacteria</taxon>
        <taxon>Bacillati</taxon>
        <taxon>Bacillota</taxon>
        <taxon>Clostridia</taxon>
        <taxon>Eubacteriales</taxon>
        <taxon>Candidatus Stercoripulliclostridium</taxon>
    </lineage>
</organism>
<name>A0A9D1SY44_9FIRM</name>
<comment type="caution">
    <text evidence="2">The sequence shown here is derived from an EMBL/GenBank/DDBJ whole genome shotgun (WGS) entry which is preliminary data.</text>
</comment>
<reference evidence="2" key="2">
    <citation type="journal article" date="2021" name="PeerJ">
        <title>Extensive microbial diversity within the chicken gut microbiome revealed by metagenomics and culture.</title>
        <authorList>
            <person name="Gilroy R."/>
            <person name="Ravi A."/>
            <person name="Getino M."/>
            <person name="Pursley I."/>
            <person name="Horton D.L."/>
            <person name="Alikhan N.F."/>
            <person name="Baker D."/>
            <person name="Gharbi K."/>
            <person name="Hall N."/>
            <person name="Watson M."/>
            <person name="Adriaenssens E.M."/>
            <person name="Foster-Nyarko E."/>
            <person name="Jarju S."/>
            <person name="Secka A."/>
            <person name="Antonio M."/>
            <person name="Oren A."/>
            <person name="Chaudhuri R.R."/>
            <person name="La Ragione R."/>
            <person name="Hildebrand F."/>
            <person name="Pallen M.J."/>
        </authorList>
    </citation>
    <scope>NUCLEOTIDE SEQUENCE</scope>
    <source>
        <strain evidence="2">23406</strain>
    </source>
</reference>
<dbReference type="InterPro" id="IPR045711">
    <property type="entry name" value="GH123-like_N"/>
</dbReference>
<dbReference type="EMBL" id="DVOH01000031">
    <property type="protein sequence ID" value="HIV00326.1"/>
    <property type="molecule type" value="Genomic_DNA"/>
</dbReference>
<evidence type="ECO:0000313" key="3">
    <source>
        <dbReference type="Proteomes" id="UP000886891"/>
    </source>
</evidence>
<reference evidence="2" key="1">
    <citation type="submission" date="2020-10" db="EMBL/GenBank/DDBJ databases">
        <authorList>
            <person name="Gilroy R."/>
        </authorList>
    </citation>
    <scope>NUCLEOTIDE SEQUENCE</scope>
    <source>
        <strain evidence="2">23406</strain>
    </source>
</reference>
<sequence>MKLYAIGSETVIKDPTDLSILKDYTPISEYKGVFSRYGYAVVKIVLLSEFLIPDFRADVGVVEGPNTLKNAGICLNCKGFNPDGTAFLRSMRIEPWRLYTLFFGFDLSKAEIGVYRTVATIGDTEFPIELTLTDDPVLNEGADEGEGLARLKWLNDRMHLNRKIPKGFEPVTLIRNEIGFQGRALAVGNNGLPEQCTGYFSRSGAMCNDPQRVLFSRPVELEAEGHKFKFARIKISERKHAATVFAEGKSDDLRYELKATARYEGTVEYRIDLTADRDLILNDVSLMFSFVDTPYLIGLGSAGGPLTDLDFRWSQNEFHDAVWIGNVDLGAQIRFLANRRTAPIAGKFYHCRPFSLPTDSWDNFGNGGIAVRKEGNGAILRAYTGKLVMPASKTLTLSFTMALTPFAGVDLKKRLGTRRGVLSQKVAVSNAIAEAANSYCNLLEIEKNSEIMPLTNDPIGAVREIKHAVLKAHNARIGVRIPFGNDVISSRNADARMFRRFEGELALRKNALPAECLANPEFYSTQNSADRPFPEVPHSAVITAKNTVAVGKEKGVEWTYLAVPQSRLDNYLVSAIDYMISNTCVDGIRLPYAAYSRTLMERIKKAFVRKRGIKGSIALDLPECNLPACGNCTAISAVVEVLPFVDSLVAEGLGGEDSDYILTALSGIPFGIAAETTEDVDLAKAMLYAVPLRFDSKKHKDMLDDFNRVLIDYAIPDGKMFGYWDPANPVRVDNRSVLATSYISGDNMLVAVYNTSPKRLRFDMGIENKLGYTSVGKKVFRPAIAGYCSGKRISFNKSFSLKGHSGMLIVVAKRKK</sequence>
<feature type="domain" description="Glycoside hydrolase 123-like N-terminal" evidence="1">
    <location>
        <begin position="565"/>
        <end position="811"/>
    </location>
</feature>
<accession>A0A9D1SY44</accession>
<evidence type="ECO:0000259" key="1">
    <source>
        <dbReference type="Pfam" id="PF19543"/>
    </source>
</evidence>
<evidence type="ECO:0000313" key="2">
    <source>
        <dbReference type="EMBL" id="HIV00326.1"/>
    </source>
</evidence>